<dbReference type="Proteomes" id="UP000838756">
    <property type="component" value="Unassembled WGS sequence"/>
</dbReference>
<evidence type="ECO:0000313" key="3">
    <source>
        <dbReference type="Proteomes" id="UP000838756"/>
    </source>
</evidence>
<feature type="chain" id="PRO_5035852225" evidence="1">
    <location>
        <begin position="18"/>
        <end position="152"/>
    </location>
</feature>
<gene>
    <name evidence="2" type="primary">jg7350</name>
    <name evidence="2" type="ORF">PAEG_LOCUS13554</name>
</gene>
<dbReference type="OrthoDB" id="6899668at2759"/>
<dbReference type="EMBL" id="CAKXAJ010025178">
    <property type="protein sequence ID" value="CAH2236061.1"/>
    <property type="molecule type" value="Genomic_DNA"/>
</dbReference>
<reference evidence="2" key="1">
    <citation type="submission" date="2022-03" db="EMBL/GenBank/DDBJ databases">
        <authorList>
            <person name="Lindestad O."/>
        </authorList>
    </citation>
    <scope>NUCLEOTIDE SEQUENCE</scope>
</reference>
<accession>A0A8S4RFX3</accession>
<evidence type="ECO:0000313" key="2">
    <source>
        <dbReference type="EMBL" id="CAH2236061.1"/>
    </source>
</evidence>
<evidence type="ECO:0000256" key="1">
    <source>
        <dbReference type="SAM" id="SignalP"/>
    </source>
</evidence>
<sequence>MLSVGLLFLSCAVLAEAFFFSGDEEPVLFCIKVCPLYCPTRKHDDDASSLIYVDKPHPQIPYHHGDRGYYEDHGYKEDQGYQEVRGYNEDYGYHEDHRYHEVIPYHFDPYYFCKPHKSTTTPAPTTTTTEEPTFICMICIKNCSKYPKTKKS</sequence>
<feature type="signal peptide" evidence="1">
    <location>
        <begin position="1"/>
        <end position="17"/>
    </location>
</feature>
<organism evidence="2 3">
    <name type="scientific">Pararge aegeria aegeria</name>
    <dbReference type="NCBI Taxonomy" id="348720"/>
    <lineage>
        <taxon>Eukaryota</taxon>
        <taxon>Metazoa</taxon>
        <taxon>Ecdysozoa</taxon>
        <taxon>Arthropoda</taxon>
        <taxon>Hexapoda</taxon>
        <taxon>Insecta</taxon>
        <taxon>Pterygota</taxon>
        <taxon>Neoptera</taxon>
        <taxon>Endopterygota</taxon>
        <taxon>Lepidoptera</taxon>
        <taxon>Glossata</taxon>
        <taxon>Ditrysia</taxon>
        <taxon>Papilionoidea</taxon>
        <taxon>Nymphalidae</taxon>
        <taxon>Satyrinae</taxon>
        <taxon>Satyrini</taxon>
        <taxon>Parargina</taxon>
        <taxon>Pararge</taxon>
    </lineage>
</organism>
<name>A0A8S4RFX3_9NEOP</name>
<dbReference type="AlphaFoldDB" id="A0A8S4RFX3"/>
<protein>
    <submittedName>
        <fullName evidence="2">Jg7350 protein</fullName>
    </submittedName>
</protein>
<proteinExistence type="predicted"/>
<keyword evidence="3" id="KW-1185">Reference proteome</keyword>
<keyword evidence="1" id="KW-0732">Signal</keyword>
<comment type="caution">
    <text evidence="2">The sequence shown here is derived from an EMBL/GenBank/DDBJ whole genome shotgun (WGS) entry which is preliminary data.</text>
</comment>